<dbReference type="AlphaFoldDB" id="A0AAX1X7S1"/>
<comment type="caution">
    <text evidence="2">The sequence shown here is derived from an EMBL/GenBank/DDBJ whole genome shotgun (WGS) entry which is preliminary data.</text>
</comment>
<feature type="region of interest" description="Disordered" evidence="1">
    <location>
        <begin position="1"/>
        <end position="23"/>
    </location>
</feature>
<accession>A0AAX1X7S1</accession>
<name>A0AAX1X7S1_BURML</name>
<dbReference type="GeneID" id="92980593"/>
<evidence type="ECO:0000313" key="2">
    <source>
        <dbReference type="EMBL" id="RPA26604.1"/>
    </source>
</evidence>
<evidence type="ECO:0000313" key="3">
    <source>
        <dbReference type="Proteomes" id="UP000269379"/>
    </source>
</evidence>
<organism evidence="2 3">
    <name type="scientific">Burkholderia mallei</name>
    <name type="common">Pseudomonas mallei</name>
    <dbReference type="NCBI Taxonomy" id="13373"/>
    <lineage>
        <taxon>Bacteria</taxon>
        <taxon>Pseudomonadati</taxon>
        <taxon>Pseudomonadota</taxon>
        <taxon>Betaproteobacteria</taxon>
        <taxon>Burkholderiales</taxon>
        <taxon>Burkholderiaceae</taxon>
        <taxon>Burkholderia</taxon>
        <taxon>pseudomallei group</taxon>
    </lineage>
</organism>
<dbReference type="Proteomes" id="UP000269379">
    <property type="component" value="Chromosome 1"/>
</dbReference>
<protein>
    <submittedName>
        <fullName evidence="2">Uncharacterized protein</fullName>
    </submittedName>
</protein>
<dbReference type="RefSeq" id="WP_004195794.1">
    <property type="nucleotide sequence ID" value="NZ_CAJMTF010000013.1"/>
</dbReference>
<proteinExistence type="predicted"/>
<evidence type="ECO:0000256" key="1">
    <source>
        <dbReference type="SAM" id="MobiDB-lite"/>
    </source>
</evidence>
<gene>
    <name evidence="2" type="ORF">EGT70_27945</name>
</gene>
<dbReference type="EMBL" id="RKJW01000002">
    <property type="protein sequence ID" value="RPA26604.1"/>
    <property type="molecule type" value="Genomic_DNA"/>
</dbReference>
<reference evidence="3" key="1">
    <citation type="submission" date="2018-10" db="EMBL/GenBank/DDBJ databases">
        <title>FDA dAtabase for Regulatory Grade micrObial Sequences (FDA-ARGOS): Supporting development and validation of Infectious Disease Dx tests.</title>
        <authorList>
            <person name="Minogue T."/>
            <person name="Wolcott M."/>
            <person name="Wasieloski L."/>
            <person name="Aguilar W."/>
            <person name="Moore D."/>
            <person name="Jaissle J."/>
            <person name="Tallon L."/>
            <person name="Sadzewicz L."/>
            <person name="Zhao X."/>
            <person name="Vavikolanu K."/>
            <person name="Mehta A."/>
            <person name="Aluvathingal J."/>
            <person name="Nadendla S."/>
            <person name="Yan Y."/>
            <person name="Sichtig H."/>
        </authorList>
    </citation>
    <scope>NUCLEOTIDE SEQUENCE [LARGE SCALE GENOMIC DNA]</scope>
    <source>
        <strain evidence="3">FDAARGOS_588</strain>
    </source>
</reference>
<sequence>MAGRDRARPRQATGLDARGRAASAPLHCRAIAPTRRLSSQSGTSLNGAIAAIAAAPNERPHALAAGRQARFRTRTVA</sequence>